<organism evidence="1 2">
    <name type="scientific">Lolium multiflorum</name>
    <name type="common">Italian ryegrass</name>
    <name type="synonym">Lolium perenne subsp. multiflorum</name>
    <dbReference type="NCBI Taxonomy" id="4521"/>
    <lineage>
        <taxon>Eukaryota</taxon>
        <taxon>Viridiplantae</taxon>
        <taxon>Streptophyta</taxon>
        <taxon>Embryophyta</taxon>
        <taxon>Tracheophyta</taxon>
        <taxon>Spermatophyta</taxon>
        <taxon>Magnoliopsida</taxon>
        <taxon>Liliopsida</taxon>
        <taxon>Poales</taxon>
        <taxon>Poaceae</taxon>
        <taxon>BOP clade</taxon>
        <taxon>Pooideae</taxon>
        <taxon>Poodae</taxon>
        <taxon>Poeae</taxon>
        <taxon>Poeae Chloroplast Group 2 (Poeae type)</taxon>
        <taxon>Loliodinae</taxon>
        <taxon>Loliinae</taxon>
        <taxon>Lolium</taxon>
    </lineage>
</organism>
<accession>A0AAD8UVM0</accession>
<proteinExistence type="predicted"/>
<keyword evidence="2" id="KW-1185">Reference proteome</keyword>
<evidence type="ECO:0000313" key="2">
    <source>
        <dbReference type="Proteomes" id="UP001231189"/>
    </source>
</evidence>
<dbReference type="Proteomes" id="UP001231189">
    <property type="component" value="Unassembled WGS sequence"/>
</dbReference>
<name>A0AAD8UVM0_LOLMU</name>
<comment type="caution">
    <text evidence="1">The sequence shown here is derived from an EMBL/GenBank/DDBJ whole genome shotgun (WGS) entry which is preliminary data.</text>
</comment>
<dbReference type="EMBL" id="JAUUTY010001724">
    <property type="protein sequence ID" value="KAK1553486.1"/>
    <property type="molecule type" value="Genomic_DNA"/>
</dbReference>
<reference evidence="1" key="1">
    <citation type="submission" date="2023-07" db="EMBL/GenBank/DDBJ databases">
        <title>A chromosome-level genome assembly of Lolium multiflorum.</title>
        <authorList>
            <person name="Chen Y."/>
            <person name="Copetti D."/>
            <person name="Kolliker R."/>
            <person name="Studer B."/>
        </authorList>
    </citation>
    <scope>NUCLEOTIDE SEQUENCE</scope>
    <source>
        <strain evidence="1">02402/16</strain>
        <tissue evidence="1">Leaf</tissue>
    </source>
</reference>
<gene>
    <name evidence="1" type="ORF">QYE76_027178</name>
</gene>
<evidence type="ECO:0000313" key="1">
    <source>
        <dbReference type="EMBL" id="KAK1553486.1"/>
    </source>
</evidence>
<dbReference type="AlphaFoldDB" id="A0AAD8UVM0"/>
<protein>
    <submittedName>
        <fullName evidence="1">Uncharacterized protein</fullName>
    </submittedName>
</protein>
<sequence length="166" mass="17197">MAAEVWSPAFPERVGEVAGKIAADAQEGRLAAEAVHAAIGGGASMERRDKILQLAEDALGRAAKDLAVSKSALGGATGQDARLRVGEACDALELCCDRLLLVDLLLDPTTTRAPVPGADDDFTDHDGDGSVRLRAAAALEKAMEMAEDCASLVRRARQDAFGAPAT</sequence>